<keyword evidence="2" id="KW-0677">Repeat</keyword>
<dbReference type="Proteomes" id="UP000030108">
    <property type="component" value="Unassembled WGS sequence"/>
</dbReference>
<evidence type="ECO:0000313" key="4">
    <source>
        <dbReference type="EMBL" id="EUC67742.1"/>
    </source>
</evidence>
<accession>X8JVJ2</accession>
<feature type="repeat" description="WD" evidence="3">
    <location>
        <begin position="218"/>
        <end position="259"/>
    </location>
</feature>
<dbReference type="AlphaFoldDB" id="X8JVJ2"/>
<feature type="repeat" description="WD" evidence="3">
    <location>
        <begin position="1"/>
        <end position="23"/>
    </location>
</feature>
<keyword evidence="1 3" id="KW-0853">WD repeat</keyword>
<feature type="repeat" description="WD" evidence="3">
    <location>
        <begin position="25"/>
        <end position="57"/>
    </location>
</feature>
<evidence type="ECO:0000313" key="5">
    <source>
        <dbReference type="Proteomes" id="UP000030108"/>
    </source>
</evidence>
<dbReference type="EMBL" id="JATN01000079">
    <property type="protein sequence ID" value="EUC67742.1"/>
    <property type="molecule type" value="Genomic_DNA"/>
</dbReference>
<dbReference type="InterPro" id="IPR019775">
    <property type="entry name" value="WD40_repeat_CS"/>
</dbReference>
<reference evidence="5" key="1">
    <citation type="journal article" date="2014" name="Genome Announc.">
        <title>Draft genome sequence of the plant-pathogenic soil fungus Rhizoctonia solani anastomosis group 3 strain Rhs1AP.</title>
        <authorList>
            <person name="Cubeta M.A."/>
            <person name="Thomas E."/>
            <person name="Dean R.A."/>
            <person name="Jabaji S."/>
            <person name="Neate S.M."/>
            <person name="Tavantzis S."/>
            <person name="Toda T."/>
            <person name="Vilgalys R."/>
            <person name="Bharathan N."/>
            <person name="Fedorova-Abrams N."/>
            <person name="Pakala S.B."/>
            <person name="Pakala S.M."/>
            <person name="Zafar N."/>
            <person name="Joardar V."/>
            <person name="Losada L."/>
            <person name="Nierman W.C."/>
        </authorList>
    </citation>
    <scope>NUCLEOTIDE SEQUENCE [LARGE SCALE GENOMIC DNA]</scope>
    <source>
        <strain evidence="5">AG-3</strain>
    </source>
</reference>
<dbReference type="Gene3D" id="2.130.10.10">
    <property type="entry name" value="YVTN repeat-like/Quinoprotein amine dehydrogenase"/>
    <property type="match status" value="4"/>
</dbReference>
<dbReference type="PRINTS" id="PR00320">
    <property type="entry name" value="GPROTEINBRPT"/>
</dbReference>
<dbReference type="CDD" id="cd00200">
    <property type="entry name" value="WD40"/>
    <property type="match status" value="1"/>
</dbReference>
<dbReference type="PROSITE" id="PS50294">
    <property type="entry name" value="WD_REPEATS_REGION"/>
    <property type="match status" value="6"/>
</dbReference>
<feature type="repeat" description="WD" evidence="3">
    <location>
        <begin position="349"/>
        <end position="390"/>
    </location>
</feature>
<evidence type="ECO:0000256" key="1">
    <source>
        <dbReference type="ARBA" id="ARBA00022574"/>
    </source>
</evidence>
<dbReference type="PROSITE" id="PS00678">
    <property type="entry name" value="WD_REPEATS_1"/>
    <property type="match status" value="2"/>
</dbReference>
<feature type="non-terminal residue" evidence="4">
    <location>
        <position position="595"/>
    </location>
</feature>
<dbReference type="SUPFAM" id="SSF50965">
    <property type="entry name" value="Galactose oxidase, central domain"/>
    <property type="match status" value="1"/>
</dbReference>
<dbReference type="PANTHER" id="PTHR19848">
    <property type="entry name" value="WD40 REPEAT PROTEIN"/>
    <property type="match status" value="1"/>
</dbReference>
<dbReference type="InterPro" id="IPR011043">
    <property type="entry name" value="Gal_Oxase/kelch_b-propeller"/>
</dbReference>
<dbReference type="InterPro" id="IPR015943">
    <property type="entry name" value="WD40/YVTN_repeat-like_dom_sf"/>
</dbReference>
<dbReference type="PROSITE" id="PS50082">
    <property type="entry name" value="WD_REPEATS_2"/>
    <property type="match status" value="8"/>
</dbReference>
<comment type="caution">
    <text evidence="4">The sequence shown here is derived from an EMBL/GenBank/DDBJ whole genome shotgun (WGS) entry which is preliminary data.</text>
</comment>
<dbReference type="SMART" id="SM00320">
    <property type="entry name" value="WD40"/>
    <property type="match status" value="10"/>
</dbReference>
<sequence length="595" mass="63476">MQSGSFDETVNVWDAHTGRTVTGPLHKHTNSVLSVAFSPDGRHLVSGSKDETIIVWDTYTGAIALGPLKGHSDEIYSVTFSPDGQMIASGSGDLTIRLWDASTGAAVADPLRGHMDLVTMVAFPSDGRKLASCSSHTDLVWPIAFSHDGRWIASGGTQKDNIIVWDTLTGSVVLGPLSGHTDDVASVAFTPDDTRIVSSSNDGTIRIWDAHPQNKGPGQKHEFSVGPVAFLHNHTQLISCTSTGLLKIWDMHTGTTIPLEFEEQAEAAMIHSITVSPQDTLVAVGTIDLTIPVWSVLTGKLGCQLVTGLNSPIRCLGFSPNGAQLCSGSDDATTAVWDIDTGTMVGLAYTGHTGAVISVAFSPDVSCIASSSVDCTIRIWDTSKGALIYKLDGHKSSVSSVVFSPDGSLISGSADGAIHQWDAKAGTLINSILPIHSDAHLNSSSGSDKISSINCACFSPDGTQIICGFGSSLRSVDAHTMKLISEMSLPRGEVVRQVEYSLDGMHIISVSTSEEAYTSETSKDAAQEIAQSPNIIRVWRANVRPDQMPSFSTPPDWSYEKDGRIMSPEGFVMWIPPNLIPHMEAHSIREPQGWL</sequence>
<proteinExistence type="predicted"/>
<dbReference type="InterPro" id="IPR001680">
    <property type="entry name" value="WD40_rpt"/>
</dbReference>
<dbReference type="Pfam" id="PF00400">
    <property type="entry name" value="WD40"/>
    <property type="match status" value="8"/>
</dbReference>
<gene>
    <name evidence="4" type="ORF">RSOL_526880</name>
</gene>
<dbReference type="InterPro" id="IPR011044">
    <property type="entry name" value="Quino_amine_DH_bsu"/>
</dbReference>
<protein>
    <submittedName>
        <fullName evidence="4">WD40-repeat protein (Notchless protein), related protein, putative</fullName>
    </submittedName>
</protein>
<dbReference type="SUPFAM" id="SSF50978">
    <property type="entry name" value="WD40 repeat-like"/>
    <property type="match status" value="1"/>
</dbReference>
<dbReference type="SUPFAM" id="SSF50969">
    <property type="entry name" value="YVTN repeat-like/Quinoprotein amine dehydrogenase"/>
    <property type="match status" value="1"/>
</dbReference>
<feature type="repeat" description="WD" evidence="3">
    <location>
        <begin position="177"/>
        <end position="209"/>
    </location>
</feature>
<name>X8JVJ2_9AGAM</name>
<dbReference type="InterPro" id="IPR036322">
    <property type="entry name" value="WD40_repeat_dom_sf"/>
</dbReference>
<dbReference type="PANTHER" id="PTHR19848:SF8">
    <property type="entry name" value="F-BOX AND WD REPEAT DOMAIN CONTAINING 7"/>
    <property type="match status" value="1"/>
</dbReference>
<feature type="repeat" description="WD" evidence="3">
    <location>
        <begin position="391"/>
        <end position="431"/>
    </location>
</feature>
<feature type="repeat" description="WD" evidence="3">
    <location>
        <begin position="306"/>
        <end position="347"/>
    </location>
</feature>
<dbReference type="InterPro" id="IPR020472">
    <property type="entry name" value="WD40_PAC1"/>
</dbReference>
<feature type="repeat" description="WD" evidence="3">
    <location>
        <begin position="68"/>
        <end position="109"/>
    </location>
</feature>
<evidence type="ECO:0000256" key="2">
    <source>
        <dbReference type="ARBA" id="ARBA00022737"/>
    </source>
</evidence>
<evidence type="ECO:0000256" key="3">
    <source>
        <dbReference type="PROSITE-ProRule" id="PRU00221"/>
    </source>
</evidence>
<organism evidence="4 5">
    <name type="scientific">Rhizoctonia solani AG-3 Rhs1AP</name>
    <dbReference type="NCBI Taxonomy" id="1086054"/>
    <lineage>
        <taxon>Eukaryota</taxon>
        <taxon>Fungi</taxon>
        <taxon>Dikarya</taxon>
        <taxon>Basidiomycota</taxon>
        <taxon>Agaricomycotina</taxon>
        <taxon>Agaricomycetes</taxon>
        <taxon>Cantharellales</taxon>
        <taxon>Ceratobasidiaceae</taxon>
        <taxon>Rhizoctonia</taxon>
    </lineage>
</organism>